<organism evidence="2 3">
    <name type="scientific">candidate division CSSED10-310 bacterium</name>
    <dbReference type="NCBI Taxonomy" id="2855610"/>
    <lineage>
        <taxon>Bacteria</taxon>
        <taxon>Bacteria division CSSED10-310</taxon>
    </lineage>
</organism>
<evidence type="ECO:0008006" key="4">
    <source>
        <dbReference type="Google" id="ProtNLM"/>
    </source>
</evidence>
<accession>A0ABV6Z6K5</accession>
<feature type="signal peptide" evidence="1">
    <location>
        <begin position="1"/>
        <end position="22"/>
    </location>
</feature>
<gene>
    <name evidence="2" type="ORF">ACFL27_28175</name>
</gene>
<protein>
    <recommendedName>
        <fullName evidence="4">Two component regulator propeller</fullName>
    </recommendedName>
</protein>
<dbReference type="Proteomes" id="UP001594351">
    <property type="component" value="Unassembled WGS sequence"/>
</dbReference>
<keyword evidence="1" id="KW-0732">Signal</keyword>
<dbReference type="EMBL" id="JBHPBY010000709">
    <property type="protein sequence ID" value="MFC1854078.1"/>
    <property type="molecule type" value="Genomic_DNA"/>
</dbReference>
<dbReference type="Gene3D" id="2.130.10.10">
    <property type="entry name" value="YVTN repeat-like/Quinoprotein amine dehydrogenase"/>
    <property type="match status" value="2"/>
</dbReference>
<dbReference type="InterPro" id="IPR015943">
    <property type="entry name" value="WD40/YVTN_repeat-like_dom_sf"/>
</dbReference>
<reference evidence="2 3" key="1">
    <citation type="submission" date="2024-09" db="EMBL/GenBank/DDBJ databases">
        <title>Laminarin stimulates single cell rates of sulfate reduction while oxygen inhibits transcriptomic activity in coastal marine sediment.</title>
        <authorList>
            <person name="Lindsay M."/>
            <person name="Orcutt B."/>
            <person name="Emerson D."/>
            <person name="Stepanauskas R."/>
            <person name="D'Angelo T."/>
        </authorList>
    </citation>
    <scope>NUCLEOTIDE SEQUENCE [LARGE SCALE GENOMIC DNA]</scope>
    <source>
        <strain evidence="2">SAG AM-311-K15</strain>
    </source>
</reference>
<evidence type="ECO:0000313" key="3">
    <source>
        <dbReference type="Proteomes" id="UP001594351"/>
    </source>
</evidence>
<evidence type="ECO:0000313" key="2">
    <source>
        <dbReference type="EMBL" id="MFC1854078.1"/>
    </source>
</evidence>
<sequence>MILDNLLFFLFLLLTLAPVSSAQIQPSATHSVKEQILNHPASIYKDPNFALTVTVDEASQIIYWGGFVGLIRYDMKHHKYKIFNHNHGLPSNTINALYLDKINELLFIGTNCGLCQFDLATAEIKKIPLSDDQTANIITAFACDNHNRLYIGTNHGLFRFQNGHIEPQFDTHEFGVRRVQGLFFSALTGLWVAKENVLSRYHQGSWQIFLKEAINENQIVGLISNNLTAVCGDIKGGVWIGTTLGLNYYYHGHWKTYLQRDNYFHQGAHVPSDYIYTLTVDEKNRLWIGYGVLGLGACCFQEGQWRVFPSGDDLSSGYVYYIHPGRKGTVWFATAAGINSLSDEGWAVFRIPGISPDF</sequence>
<proteinExistence type="predicted"/>
<dbReference type="SUPFAM" id="SSF63829">
    <property type="entry name" value="Calcium-dependent phosphotriesterase"/>
    <property type="match status" value="1"/>
</dbReference>
<evidence type="ECO:0000256" key="1">
    <source>
        <dbReference type="SAM" id="SignalP"/>
    </source>
</evidence>
<keyword evidence="3" id="KW-1185">Reference proteome</keyword>
<comment type="caution">
    <text evidence="2">The sequence shown here is derived from an EMBL/GenBank/DDBJ whole genome shotgun (WGS) entry which is preliminary data.</text>
</comment>
<feature type="chain" id="PRO_5046594728" description="Two component regulator propeller" evidence="1">
    <location>
        <begin position="23"/>
        <end position="358"/>
    </location>
</feature>
<name>A0ABV6Z6K5_UNCC1</name>